<evidence type="ECO:0000256" key="1">
    <source>
        <dbReference type="SAM" id="Phobius"/>
    </source>
</evidence>
<keyword evidence="1" id="KW-1133">Transmembrane helix</keyword>
<evidence type="ECO:0000313" key="4">
    <source>
        <dbReference type="Proteomes" id="UP001597478"/>
    </source>
</evidence>
<dbReference type="EMBL" id="JBHUOF010000034">
    <property type="protein sequence ID" value="MFD2801798.1"/>
    <property type="molecule type" value="Genomic_DNA"/>
</dbReference>
<keyword evidence="1" id="KW-0472">Membrane</keyword>
<evidence type="ECO:0000313" key="3">
    <source>
        <dbReference type="EMBL" id="MFD2801798.1"/>
    </source>
</evidence>
<dbReference type="Proteomes" id="UP001597478">
    <property type="component" value="Unassembled WGS sequence"/>
</dbReference>
<evidence type="ECO:0000256" key="2">
    <source>
        <dbReference type="SAM" id="SignalP"/>
    </source>
</evidence>
<keyword evidence="1" id="KW-0812">Transmembrane</keyword>
<feature type="signal peptide" evidence="2">
    <location>
        <begin position="1"/>
        <end position="28"/>
    </location>
</feature>
<evidence type="ECO:0008006" key="5">
    <source>
        <dbReference type="Google" id="ProtNLM"/>
    </source>
</evidence>
<gene>
    <name evidence="3" type="ORF">ACFS2C_20615</name>
</gene>
<feature type="transmembrane region" description="Helical" evidence="1">
    <location>
        <begin position="64"/>
        <end position="82"/>
    </location>
</feature>
<comment type="caution">
    <text evidence="3">The sequence shown here is derived from an EMBL/GenBank/DDBJ whole genome shotgun (WGS) entry which is preliminary data.</text>
</comment>
<reference evidence="4" key="1">
    <citation type="journal article" date="2019" name="Int. J. Syst. Evol. Microbiol.">
        <title>The Global Catalogue of Microorganisms (GCM) 10K type strain sequencing project: providing services to taxonomists for standard genome sequencing and annotation.</title>
        <authorList>
            <consortium name="The Broad Institute Genomics Platform"/>
            <consortium name="The Broad Institute Genome Sequencing Center for Infectious Disease"/>
            <person name="Wu L."/>
            <person name="Ma J."/>
        </authorList>
    </citation>
    <scope>NUCLEOTIDE SEQUENCE [LARGE SCALE GENOMIC DNA]</scope>
    <source>
        <strain evidence="4">IBRC-M 10906</strain>
    </source>
</reference>
<feature type="chain" id="PRO_5046598140" description="MYXO-CTERM domain-containing protein" evidence="2">
    <location>
        <begin position="29"/>
        <end position="92"/>
    </location>
</feature>
<dbReference type="RefSeq" id="WP_377392922.1">
    <property type="nucleotide sequence ID" value="NZ_JBHSAN010000035.1"/>
</dbReference>
<keyword evidence="2" id="KW-0732">Signal</keyword>
<name>A0ABW5WCU4_9PSEU</name>
<keyword evidence="4" id="KW-1185">Reference proteome</keyword>
<proteinExistence type="predicted"/>
<protein>
    <recommendedName>
        <fullName evidence="5">MYXO-CTERM domain-containing protein</fullName>
    </recommendedName>
</protein>
<organism evidence="3 4">
    <name type="scientific">Prauserella oleivorans</name>
    <dbReference type="NCBI Taxonomy" id="1478153"/>
    <lineage>
        <taxon>Bacteria</taxon>
        <taxon>Bacillati</taxon>
        <taxon>Actinomycetota</taxon>
        <taxon>Actinomycetes</taxon>
        <taxon>Pseudonocardiales</taxon>
        <taxon>Pseudonocardiaceae</taxon>
        <taxon>Prauserella</taxon>
    </lineage>
</organism>
<accession>A0ABW5WCU4</accession>
<sequence length="92" mass="9371">MRAYAVLVSVLTVLVGALILGVPAQAGAAEPVAAATPVLAQEEPAPGPQLDPQTEADARNSRSKLVVGVAAAVLLGIVVWGRHVRSKRAKGK</sequence>